<dbReference type="Pfam" id="PF05697">
    <property type="entry name" value="Trigger_N"/>
    <property type="match status" value="1"/>
</dbReference>
<dbReference type="Pfam" id="PF00254">
    <property type="entry name" value="FKBP_C"/>
    <property type="match status" value="1"/>
</dbReference>
<evidence type="ECO:0000256" key="7">
    <source>
        <dbReference type="ARBA" id="ARBA00023186"/>
    </source>
</evidence>
<dbReference type="GO" id="GO:0006457">
    <property type="term" value="P:protein folding"/>
    <property type="evidence" value="ECO:0007669"/>
    <property type="project" value="UniProtKB-UniRule"/>
</dbReference>
<dbReference type="EC" id="5.2.1.8" evidence="3 12"/>
<dbReference type="InterPro" id="IPR001179">
    <property type="entry name" value="PPIase_FKBP_dom"/>
</dbReference>
<evidence type="ECO:0000256" key="6">
    <source>
        <dbReference type="ARBA" id="ARBA00023110"/>
    </source>
</evidence>
<dbReference type="GO" id="GO:0051301">
    <property type="term" value="P:cell division"/>
    <property type="evidence" value="ECO:0007669"/>
    <property type="project" value="UniProtKB-KW"/>
</dbReference>
<evidence type="ECO:0000256" key="8">
    <source>
        <dbReference type="ARBA" id="ARBA00023235"/>
    </source>
</evidence>
<dbReference type="Gene3D" id="3.10.50.40">
    <property type="match status" value="1"/>
</dbReference>
<keyword evidence="5 12" id="KW-0132">Cell division</keyword>
<evidence type="ECO:0000256" key="5">
    <source>
        <dbReference type="ARBA" id="ARBA00022618"/>
    </source>
</evidence>
<dbReference type="OrthoDB" id="9767721at2"/>
<evidence type="ECO:0000313" key="16">
    <source>
        <dbReference type="EMBL" id="VEU59781.1"/>
    </source>
</evidence>
<evidence type="ECO:0000259" key="15">
    <source>
        <dbReference type="PROSITE" id="PS50059"/>
    </source>
</evidence>
<comment type="domain">
    <text evidence="12">Consists of 3 domains; the N-terminus binds the ribosome, the middle domain has PPIase activity, while the C-terminus has intrinsic chaperone activity on its own.</text>
</comment>
<dbReference type="Gene3D" id="3.30.70.1050">
    <property type="entry name" value="Trigger factor ribosome-binding domain"/>
    <property type="match status" value="1"/>
</dbReference>
<dbReference type="InterPro" id="IPR037041">
    <property type="entry name" value="Trigger_fac_C_sf"/>
</dbReference>
<dbReference type="HAMAP" id="MF_00303">
    <property type="entry name" value="Trigger_factor_Tig"/>
    <property type="match status" value="1"/>
</dbReference>
<keyword evidence="8 12" id="KW-0413">Isomerase</keyword>
<dbReference type="SUPFAM" id="SSF102735">
    <property type="entry name" value="Trigger factor ribosome-binding domain"/>
    <property type="match status" value="1"/>
</dbReference>
<protein>
    <recommendedName>
        <fullName evidence="4 12">Trigger factor</fullName>
        <shortName evidence="12">TF</shortName>
        <ecNumber evidence="3 12">5.2.1.8</ecNumber>
    </recommendedName>
    <alternativeName>
        <fullName evidence="11 12">PPIase</fullName>
    </alternativeName>
</protein>
<comment type="function">
    <text evidence="10 12">Involved in protein export. Acts as a chaperone by maintaining the newly synthesized protein in an open conformation. Functions as a peptidyl-prolyl cis-trans isomerase.</text>
</comment>
<accession>A0A449A693</accession>
<gene>
    <name evidence="16" type="primary">MCYN0725</name>
    <name evidence="12" type="synonym">tig</name>
    <name evidence="16" type="ORF">NCTC10166_00766</name>
</gene>
<dbReference type="EMBL" id="LR214951">
    <property type="protein sequence ID" value="VEU59781.1"/>
    <property type="molecule type" value="Genomic_DNA"/>
</dbReference>
<comment type="catalytic activity">
    <reaction evidence="1 12 13">
        <text>[protein]-peptidylproline (omega=180) = [protein]-peptidylproline (omega=0)</text>
        <dbReference type="Rhea" id="RHEA:16237"/>
        <dbReference type="Rhea" id="RHEA-COMP:10747"/>
        <dbReference type="Rhea" id="RHEA-COMP:10748"/>
        <dbReference type="ChEBI" id="CHEBI:83833"/>
        <dbReference type="ChEBI" id="CHEBI:83834"/>
        <dbReference type="EC" id="5.2.1.8"/>
    </reaction>
</comment>
<dbReference type="AlphaFoldDB" id="A0A449A693"/>
<evidence type="ECO:0000256" key="11">
    <source>
        <dbReference type="ARBA" id="ARBA00029986"/>
    </source>
</evidence>
<dbReference type="RefSeq" id="WP_129720147.1">
    <property type="nucleotide sequence ID" value="NZ_LR214951.1"/>
</dbReference>
<dbReference type="Pfam" id="PF05698">
    <property type="entry name" value="Trigger_C"/>
    <property type="match status" value="1"/>
</dbReference>
<dbReference type="InterPro" id="IPR046357">
    <property type="entry name" value="PPIase_dom_sf"/>
</dbReference>
<dbReference type="InterPro" id="IPR008881">
    <property type="entry name" value="Trigger_fac_ribosome-bd_bac"/>
</dbReference>
<dbReference type="InterPro" id="IPR005215">
    <property type="entry name" value="Trig_fac"/>
</dbReference>
<keyword evidence="6 12" id="KW-0697">Rotamase</keyword>
<evidence type="ECO:0000256" key="3">
    <source>
        <dbReference type="ARBA" id="ARBA00013194"/>
    </source>
</evidence>
<dbReference type="SUPFAM" id="SSF109998">
    <property type="entry name" value="Triger factor/SurA peptide-binding domain-like"/>
    <property type="match status" value="1"/>
</dbReference>
<evidence type="ECO:0000256" key="14">
    <source>
        <dbReference type="RuleBase" id="RU003914"/>
    </source>
</evidence>
<reference evidence="16 17" key="1">
    <citation type="submission" date="2019-01" db="EMBL/GenBank/DDBJ databases">
        <authorList>
            <consortium name="Pathogen Informatics"/>
        </authorList>
    </citation>
    <scope>NUCLEOTIDE SEQUENCE [LARGE SCALE GENOMIC DNA]</scope>
    <source>
        <strain evidence="16 17">NCTC10166</strain>
    </source>
</reference>
<dbReference type="FunFam" id="3.10.50.40:FF:000001">
    <property type="entry name" value="Trigger factor"/>
    <property type="match status" value="1"/>
</dbReference>
<organism evidence="16 17">
    <name type="scientific">Mesomycoplasma neurolyticum</name>
    <dbReference type="NCBI Taxonomy" id="2120"/>
    <lineage>
        <taxon>Bacteria</taxon>
        <taxon>Bacillati</taxon>
        <taxon>Mycoplasmatota</taxon>
        <taxon>Mycoplasmoidales</taxon>
        <taxon>Metamycoplasmataceae</taxon>
        <taxon>Mesomycoplasma</taxon>
    </lineage>
</organism>
<dbReference type="InterPro" id="IPR008880">
    <property type="entry name" value="Trigger_fac_C"/>
</dbReference>
<evidence type="ECO:0000256" key="13">
    <source>
        <dbReference type="PROSITE-ProRule" id="PRU00277"/>
    </source>
</evidence>
<name>A0A449A693_9BACT</name>
<proteinExistence type="inferred from homology"/>
<feature type="domain" description="PPIase FKBP-type" evidence="15">
    <location>
        <begin position="164"/>
        <end position="244"/>
    </location>
</feature>
<keyword evidence="17" id="KW-1185">Reference proteome</keyword>
<dbReference type="PROSITE" id="PS50059">
    <property type="entry name" value="FKBP_PPIASE"/>
    <property type="match status" value="1"/>
</dbReference>
<keyword evidence="7 12" id="KW-0143">Chaperone</keyword>
<dbReference type="InterPro" id="IPR027304">
    <property type="entry name" value="Trigger_fact/SurA_dom_sf"/>
</dbReference>
<sequence>MIKKDLLKDSAELKITLEVEKEKWQKALENAKNDLIKNVKIPGFRKGKVPKEKALKLIDPEQILSKAIQKIEKEIIPMMNDQITEKDDVVGNARSFEIQEITLEKLVISGLYPIYPKFELPKYRELKTKYELKQTTDADVEEAINKLLVSKGKMVEYDGPIKESDHAVFDFKGTLDGEEFDGGSAEDFELVIGSKQFVPGFEDGMIGLKKGDKKQLKITFPKEYHSPKLANKEAIFDVEIKKIKTHEKVELNDKFIKELNLDNVSNIEELKKYYKNLLSEENAEKSLVDFQKASFAEIISKVEIPVSKILIEQEVKRLVQTFEKHIKQQGFDLKEFFKITGSTQSKIEEQYREEAIKNLKESFVYIALARSEVIEATLEDYEQEYQKLAKFYKTTADELKNLVTKQQLQIPIINRKVIKRLAEYNSKNN</sequence>
<dbReference type="GO" id="GO:0005737">
    <property type="term" value="C:cytoplasm"/>
    <property type="evidence" value="ECO:0007669"/>
    <property type="project" value="UniProtKB-SubCell"/>
</dbReference>
<dbReference type="GO" id="GO:0015031">
    <property type="term" value="P:protein transport"/>
    <property type="evidence" value="ECO:0007669"/>
    <property type="project" value="UniProtKB-UniRule"/>
</dbReference>
<dbReference type="KEGG" id="mnu:NCTC10166_00766"/>
<comment type="similarity">
    <text evidence="2 12 14">Belongs to the FKBP-type PPIase family. Tig subfamily.</text>
</comment>
<dbReference type="Gene3D" id="1.10.3120.10">
    <property type="entry name" value="Trigger factor, C-terminal domain"/>
    <property type="match status" value="1"/>
</dbReference>
<dbReference type="InterPro" id="IPR036611">
    <property type="entry name" value="Trigger_fac_ribosome-bd_sf"/>
</dbReference>
<comment type="subcellular location">
    <subcellularLocation>
        <location evidence="12">Cytoplasm</location>
    </subcellularLocation>
    <text evidence="12">About half TF is bound to the ribosome near the polypeptide exit tunnel while the other half is free in the cytoplasm.</text>
</comment>
<evidence type="ECO:0000256" key="10">
    <source>
        <dbReference type="ARBA" id="ARBA00024849"/>
    </source>
</evidence>
<evidence type="ECO:0000256" key="4">
    <source>
        <dbReference type="ARBA" id="ARBA00016902"/>
    </source>
</evidence>
<keyword evidence="12" id="KW-0963">Cytoplasm</keyword>
<keyword evidence="9 12" id="KW-0131">Cell cycle</keyword>
<dbReference type="Proteomes" id="UP000289440">
    <property type="component" value="Chromosome"/>
</dbReference>
<dbReference type="PIRSF" id="PIRSF003095">
    <property type="entry name" value="Trigger_factor"/>
    <property type="match status" value="1"/>
</dbReference>
<evidence type="ECO:0000256" key="2">
    <source>
        <dbReference type="ARBA" id="ARBA00005464"/>
    </source>
</evidence>
<dbReference type="NCBIfam" id="TIGR00115">
    <property type="entry name" value="tig"/>
    <property type="match status" value="1"/>
</dbReference>
<evidence type="ECO:0000256" key="9">
    <source>
        <dbReference type="ARBA" id="ARBA00023306"/>
    </source>
</evidence>
<evidence type="ECO:0000256" key="1">
    <source>
        <dbReference type="ARBA" id="ARBA00000971"/>
    </source>
</evidence>
<evidence type="ECO:0000313" key="17">
    <source>
        <dbReference type="Proteomes" id="UP000289440"/>
    </source>
</evidence>
<evidence type="ECO:0000256" key="12">
    <source>
        <dbReference type="HAMAP-Rule" id="MF_00303"/>
    </source>
</evidence>
<dbReference type="SUPFAM" id="SSF54534">
    <property type="entry name" value="FKBP-like"/>
    <property type="match status" value="1"/>
</dbReference>
<dbReference type="GO" id="GO:0003755">
    <property type="term" value="F:peptidyl-prolyl cis-trans isomerase activity"/>
    <property type="evidence" value="ECO:0007669"/>
    <property type="project" value="UniProtKB-UniRule"/>
</dbReference>